<dbReference type="AlphaFoldDB" id="A0A4Y2FYW5"/>
<dbReference type="PANTHER" id="PTHR47326:SF1">
    <property type="entry name" value="HTH PSQ-TYPE DOMAIN-CONTAINING PROTEIN"/>
    <property type="match status" value="1"/>
</dbReference>
<name>A0A4Y2FYW5_ARAVE</name>
<gene>
    <name evidence="1" type="ORF">AVEN_204755_1</name>
</gene>
<dbReference type="EMBL" id="BGPR01001106">
    <property type="protein sequence ID" value="GBM45625.1"/>
    <property type="molecule type" value="Genomic_DNA"/>
</dbReference>
<accession>A0A4Y2FYW5</accession>
<organism evidence="1 2">
    <name type="scientific">Araneus ventricosus</name>
    <name type="common">Orbweaver spider</name>
    <name type="synonym">Epeira ventricosa</name>
    <dbReference type="NCBI Taxonomy" id="182803"/>
    <lineage>
        <taxon>Eukaryota</taxon>
        <taxon>Metazoa</taxon>
        <taxon>Ecdysozoa</taxon>
        <taxon>Arthropoda</taxon>
        <taxon>Chelicerata</taxon>
        <taxon>Arachnida</taxon>
        <taxon>Araneae</taxon>
        <taxon>Araneomorphae</taxon>
        <taxon>Entelegynae</taxon>
        <taxon>Araneoidea</taxon>
        <taxon>Araneidae</taxon>
        <taxon>Araneus</taxon>
    </lineage>
</organism>
<dbReference type="Proteomes" id="UP000499080">
    <property type="component" value="Unassembled WGS sequence"/>
</dbReference>
<proteinExistence type="predicted"/>
<protein>
    <submittedName>
        <fullName evidence="1">Uncharacterized protein</fullName>
    </submittedName>
</protein>
<evidence type="ECO:0000313" key="2">
    <source>
        <dbReference type="Proteomes" id="UP000499080"/>
    </source>
</evidence>
<sequence>MASPEKRAQCVAWFIETKSDIQTQRNYLTMYGEISPSRSSIHERYHKFMTMENVNHKKGYGSPSTRVECVERVHETFSRSPTKSIPRASQELNMARATIHRLLHKRLRLSSYKVPMLHALKPNDYSKRFQFAVVIRNRVEKDHYFLNRIIFTDKSTFHVSRMVNKHNVRILGSEKPNVVQEVERSRENVNLWCGLLHDRVISPFFFLEITVTADIY</sequence>
<dbReference type="PANTHER" id="PTHR47326">
    <property type="entry name" value="TRANSPOSABLE ELEMENT TC3 TRANSPOSASE-LIKE PROTEIN"/>
    <property type="match status" value="1"/>
</dbReference>
<dbReference type="OrthoDB" id="6628920at2759"/>
<dbReference type="InterPro" id="IPR036397">
    <property type="entry name" value="RNaseH_sf"/>
</dbReference>
<comment type="caution">
    <text evidence="1">The sequence shown here is derived from an EMBL/GenBank/DDBJ whole genome shotgun (WGS) entry which is preliminary data.</text>
</comment>
<reference evidence="1 2" key="1">
    <citation type="journal article" date="2019" name="Sci. Rep.">
        <title>Orb-weaving spider Araneus ventricosus genome elucidates the spidroin gene catalogue.</title>
        <authorList>
            <person name="Kono N."/>
            <person name="Nakamura H."/>
            <person name="Ohtoshi R."/>
            <person name="Moran D.A.P."/>
            <person name="Shinohara A."/>
            <person name="Yoshida Y."/>
            <person name="Fujiwara M."/>
            <person name="Mori M."/>
            <person name="Tomita M."/>
            <person name="Arakawa K."/>
        </authorList>
    </citation>
    <scope>NUCLEOTIDE SEQUENCE [LARGE SCALE GENOMIC DNA]</scope>
</reference>
<dbReference type="Gene3D" id="3.30.420.10">
    <property type="entry name" value="Ribonuclease H-like superfamily/Ribonuclease H"/>
    <property type="match status" value="1"/>
</dbReference>
<dbReference type="GO" id="GO:0003676">
    <property type="term" value="F:nucleic acid binding"/>
    <property type="evidence" value="ECO:0007669"/>
    <property type="project" value="InterPro"/>
</dbReference>
<keyword evidence="2" id="KW-1185">Reference proteome</keyword>
<evidence type="ECO:0000313" key="1">
    <source>
        <dbReference type="EMBL" id="GBM45625.1"/>
    </source>
</evidence>